<keyword evidence="9" id="KW-0732">Signal</keyword>
<comment type="cofactor">
    <cofactor evidence="8 9">
        <name>Zn(2+)</name>
        <dbReference type="ChEBI" id="CHEBI:29105"/>
    </cofactor>
    <text evidence="8 9">Binds 1 zinc ion per subunit.</text>
</comment>
<reference evidence="11 12" key="1">
    <citation type="submission" date="2020-08" db="EMBL/GenBank/DDBJ databases">
        <authorList>
            <person name="Hejnol A."/>
        </authorList>
    </citation>
    <scope>NUCLEOTIDE SEQUENCE [LARGE SCALE GENOMIC DNA]</scope>
</reference>
<evidence type="ECO:0000313" key="11">
    <source>
        <dbReference type="EMBL" id="CAD5121346.1"/>
    </source>
</evidence>
<dbReference type="GO" id="GO:0004222">
    <property type="term" value="F:metalloendopeptidase activity"/>
    <property type="evidence" value="ECO:0007669"/>
    <property type="project" value="UniProtKB-UniRule"/>
</dbReference>
<keyword evidence="12" id="KW-1185">Reference proteome</keyword>
<dbReference type="OrthoDB" id="527990at2759"/>
<dbReference type="GO" id="GO:0007155">
    <property type="term" value="P:cell adhesion"/>
    <property type="evidence" value="ECO:0007669"/>
    <property type="project" value="InterPro"/>
</dbReference>
<dbReference type="PANTHER" id="PTHR10942">
    <property type="entry name" value="LEISHMANOLYSIN-LIKE PEPTIDASE"/>
    <property type="match status" value="1"/>
</dbReference>
<keyword evidence="10" id="KW-1133">Transmembrane helix</keyword>
<name>A0A7I8VYD2_9ANNE</name>
<evidence type="ECO:0000256" key="6">
    <source>
        <dbReference type="ARBA" id="ARBA00023049"/>
    </source>
</evidence>
<evidence type="ECO:0000256" key="8">
    <source>
        <dbReference type="PIRSR" id="PIRSR601577-2"/>
    </source>
</evidence>
<dbReference type="Gene3D" id="3.90.132.10">
    <property type="entry name" value="Leishmanolysin , domain 2"/>
    <property type="match status" value="1"/>
</dbReference>
<dbReference type="GO" id="GO:0016020">
    <property type="term" value="C:membrane"/>
    <property type="evidence" value="ECO:0007669"/>
    <property type="project" value="InterPro"/>
</dbReference>
<dbReference type="EC" id="3.4.24.-" evidence="9"/>
<keyword evidence="5 8" id="KW-0862">Zinc</keyword>
<feature type="binding site" evidence="8">
    <location>
        <position position="218"/>
    </location>
    <ligand>
        <name>Zn(2+)</name>
        <dbReference type="ChEBI" id="CHEBI:29105"/>
        <note>catalytic</note>
    </ligand>
</feature>
<evidence type="ECO:0000256" key="7">
    <source>
        <dbReference type="PIRSR" id="PIRSR601577-1"/>
    </source>
</evidence>
<dbReference type="Pfam" id="PF01457">
    <property type="entry name" value="Peptidase_M8"/>
    <property type="match status" value="1"/>
</dbReference>
<keyword evidence="3 8" id="KW-0479">Metal-binding</keyword>
<dbReference type="Proteomes" id="UP000549394">
    <property type="component" value="Unassembled WGS sequence"/>
</dbReference>
<keyword evidence="10" id="KW-0472">Membrane</keyword>
<accession>A0A7I8VYD2</accession>
<dbReference type="GO" id="GO:0006508">
    <property type="term" value="P:proteolysis"/>
    <property type="evidence" value="ECO:0007669"/>
    <property type="project" value="UniProtKB-KW"/>
</dbReference>
<feature type="binding site" evidence="8">
    <location>
        <position position="214"/>
    </location>
    <ligand>
        <name>Zn(2+)</name>
        <dbReference type="ChEBI" id="CHEBI:29105"/>
        <note>catalytic</note>
    </ligand>
</feature>
<gene>
    <name evidence="11" type="ORF">DGYR_LOCUS9309</name>
</gene>
<evidence type="ECO:0000256" key="10">
    <source>
        <dbReference type="SAM" id="Phobius"/>
    </source>
</evidence>
<evidence type="ECO:0000256" key="4">
    <source>
        <dbReference type="ARBA" id="ARBA00022801"/>
    </source>
</evidence>
<feature type="transmembrane region" description="Helical" evidence="10">
    <location>
        <begin position="626"/>
        <end position="649"/>
    </location>
</feature>
<evidence type="ECO:0000256" key="3">
    <source>
        <dbReference type="ARBA" id="ARBA00022723"/>
    </source>
</evidence>
<proteinExistence type="inferred from homology"/>
<feature type="signal peptide" evidence="9">
    <location>
        <begin position="1"/>
        <end position="18"/>
    </location>
</feature>
<comment type="similarity">
    <text evidence="1 9">Belongs to the peptidase M8 family.</text>
</comment>
<keyword evidence="2 9" id="KW-0645">Protease</keyword>
<feature type="binding site" evidence="8">
    <location>
        <position position="294"/>
    </location>
    <ligand>
        <name>Zn(2+)</name>
        <dbReference type="ChEBI" id="CHEBI:29105"/>
        <note>catalytic</note>
    </ligand>
</feature>
<evidence type="ECO:0000313" key="12">
    <source>
        <dbReference type="Proteomes" id="UP000549394"/>
    </source>
</evidence>
<keyword evidence="6 8" id="KW-0482">Metalloprotease</keyword>
<dbReference type="SUPFAM" id="SSF55486">
    <property type="entry name" value="Metalloproteases ('zincins'), catalytic domain"/>
    <property type="match status" value="1"/>
</dbReference>
<dbReference type="Gene3D" id="3.10.170.20">
    <property type="match status" value="1"/>
</dbReference>
<dbReference type="GO" id="GO:0046872">
    <property type="term" value="F:metal ion binding"/>
    <property type="evidence" value="ECO:0007669"/>
    <property type="project" value="UniProtKB-KW"/>
</dbReference>
<dbReference type="EMBL" id="CAJFCJ010000014">
    <property type="protein sequence ID" value="CAD5121346.1"/>
    <property type="molecule type" value="Genomic_DNA"/>
</dbReference>
<dbReference type="GO" id="GO:0005737">
    <property type="term" value="C:cytoplasm"/>
    <property type="evidence" value="ECO:0007669"/>
    <property type="project" value="TreeGrafter"/>
</dbReference>
<feature type="active site" evidence="7">
    <location>
        <position position="215"/>
    </location>
</feature>
<organism evidence="11 12">
    <name type="scientific">Dimorphilus gyrociliatus</name>
    <dbReference type="NCBI Taxonomy" id="2664684"/>
    <lineage>
        <taxon>Eukaryota</taxon>
        <taxon>Metazoa</taxon>
        <taxon>Spiralia</taxon>
        <taxon>Lophotrochozoa</taxon>
        <taxon>Annelida</taxon>
        <taxon>Polychaeta</taxon>
        <taxon>Polychaeta incertae sedis</taxon>
        <taxon>Dinophilidae</taxon>
        <taxon>Dimorphilus</taxon>
    </lineage>
</organism>
<evidence type="ECO:0000256" key="9">
    <source>
        <dbReference type="RuleBase" id="RU366077"/>
    </source>
</evidence>
<dbReference type="AlphaFoldDB" id="A0A7I8VYD2"/>
<dbReference type="InterPro" id="IPR001577">
    <property type="entry name" value="Peptidase_M8"/>
</dbReference>
<evidence type="ECO:0000256" key="1">
    <source>
        <dbReference type="ARBA" id="ARBA00005860"/>
    </source>
</evidence>
<evidence type="ECO:0000256" key="2">
    <source>
        <dbReference type="ARBA" id="ARBA00022670"/>
    </source>
</evidence>
<feature type="chain" id="PRO_5029939284" description="Leishmanolysin-like peptidase" evidence="9">
    <location>
        <begin position="19"/>
        <end position="681"/>
    </location>
</feature>
<keyword evidence="4 9" id="KW-0378">Hydrolase</keyword>
<keyword evidence="10" id="KW-0812">Transmembrane</keyword>
<comment type="caution">
    <text evidence="11">The sequence shown here is derived from an EMBL/GenBank/DDBJ whole genome shotgun (WGS) entry which is preliminary data.</text>
</comment>
<dbReference type="PANTHER" id="PTHR10942:SF6">
    <property type="entry name" value="CILIATED LEFT-RIGHT ORGANIZER METALLOPEPTIDASE"/>
    <property type="match status" value="1"/>
</dbReference>
<sequence>MRILYSIITIICLKSVSITSTDDFIPFYSWKSIRIKAEFHQTDLNDEEKKILEHVWSLAIQRTSEALKVPRVPRRLLLPRSNLSCERAWIIGLNKNRCASVKKLPFNQLEKCLDDFNIPSEHLEGLYEWPYQNSSISKTIIKDGDGIKDYDYILYIQSIVTERCQKDKRHLLAYAKYCKRDHWGRPIAGYVNICPNFFTSDSFSIGKAKMIALHELFHALGFTKDLFHDYQSCDLQGKCTKHVNPVKDIYYAKRLVTPKVVEMTREHFNCTKKSVLNDFGPMLQKDSNGDITSHWDSSLMYSSIMTSTVGDERVTILDKITLAAFEDSGWYGVNYDTADTFLWGKNLGCNFSLPINRCKYNDEYPKFFCKSNDIIGCHYLQRDRGVCQSDDYLGCNKLRCDRDLLNGRCFIANITIKSNFMIREKPSGRCYDISCMKNGTLQVKLGNEWINCPYSETLKLQDWEGILICPSITSQVCRDIHKQMTSYAMTTTHSFTQDDIGGPIEISIIFSGITVQQLNLNSLLEMTPNVIAIKLSRELNIKEERLTKRLLTDSNLSNSIIFKFILLPKIRDGITANEAYNILDNLIKGGKLIVKIGSFTLKGESISKRKAPTDNSIKIDSLASTAAIIGVAIACILVAAIIAFMVFVIQRRYVIMHIITRPRRLARLNNQNRREGGETSV</sequence>
<protein>
    <recommendedName>
        <fullName evidence="9">Leishmanolysin-like peptidase</fullName>
        <ecNumber evidence="9">3.4.24.-</ecNumber>
    </recommendedName>
</protein>
<evidence type="ECO:0000256" key="5">
    <source>
        <dbReference type="ARBA" id="ARBA00022833"/>
    </source>
</evidence>